<evidence type="ECO:0000259" key="7">
    <source>
        <dbReference type="SMART" id="SM00382"/>
    </source>
</evidence>
<comment type="similarity">
    <text evidence="1 5">Belongs to the GPN-loop GTPase family.</text>
</comment>
<evidence type="ECO:0000313" key="8">
    <source>
        <dbReference type="EMBL" id="KAF5843514.1"/>
    </source>
</evidence>
<dbReference type="PANTHER" id="PTHR21231:SF8">
    <property type="entry name" value="GPN-LOOP GTPASE 1"/>
    <property type="match status" value="1"/>
</dbReference>
<dbReference type="SMART" id="SM00382">
    <property type="entry name" value="AAA"/>
    <property type="match status" value="1"/>
</dbReference>
<name>A0ABQ7H9J3_DUNSA</name>
<keyword evidence="9" id="KW-1185">Reference proteome</keyword>
<organism evidence="8 9">
    <name type="scientific">Dunaliella salina</name>
    <name type="common">Green alga</name>
    <name type="synonym">Protococcus salinus</name>
    <dbReference type="NCBI Taxonomy" id="3046"/>
    <lineage>
        <taxon>Eukaryota</taxon>
        <taxon>Viridiplantae</taxon>
        <taxon>Chlorophyta</taxon>
        <taxon>core chlorophytes</taxon>
        <taxon>Chlorophyceae</taxon>
        <taxon>CS clade</taxon>
        <taxon>Chlamydomonadales</taxon>
        <taxon>Dunaliellaceae</taxon>
        <taxon>Dunaliella</taxon>
    </lineage>
</organism>
<gene>
    <name evidence="8" type="ORF">DUNSADRAFT_14430</name>
</gene>
<feature type="region of interest" description="Disordered" evidence="6">
    <location>
        <begin position="310"/>
        <end position="390"/>
    </location>
</feature>
<evidence type="ECO:0000256" key="5">
    <source>
        <dbReference type="RuleBase" id="RU365059"/>
    </source>
</evidence>
<keyword evidence="2 5" id="KW-0547">Nucleotide-binding</keyword>
<protein>
    <recommendedName>
        <fullName evidence="5">GPN-loop GTPase</fullName>
        <ecNumber evidence="5">3.6.5.-</ecNumber>
    </recommendedName>
</protein>
<sequence>MADSKAEQAGPSNQQKGQQDVPTPGQQGDGAAGGEAKPTVILVIGMAGSGKTTLIQRLHSHLHTQRRPPYIINMDPAVTHVPYNANIDIRDTVIYKQVMKQYNLGPNGGILTSCNLFATRFDQVMHLLEKKRDPPLQHVILDTPGQIEIFTWSASGQIVTELLASSFPTVVAYVVDTPRCVNPQTFMSNMLQACSILYKAKLPLLLVFNKCDVTRHEFALEWMADFEAYHAALDRDTTYAATLSRSLSLVLDEFYQNLQSVGVSAVTGEGMDDFFQAVAKGASEYEQFYVPEMEARRKEKVDLEARRRKREMDKLSKDMQATSISQGGASRAAASPGAAASAASTSRGSQGPAPQTQVMVQGEDDEGECDYELSDESVEESENDEDHEAK</sequence>
<evidence type="ECO:0000256" key="6">
    <source>
        <dbReference type="SAM" id="MobiDB-lite"/>
    </source>
</evidence>
<accession>A0ABQ7H9J3</accession>
<evidence type="ECO:0000256" key="1">
    <source>
        <dbReference type="ARBA" id="ARBA00005290"/>
    </source>
</evidence>
<evidence type="ECO:0000256" key="2">
    <source>
        <dbReference type="ARBA" id="ARBA00022741"/>
    </source>
</evidence>
<evidence type="ECO:0000256" key="4">
    <source>
        <dbReference type="ARBA" id="ARBA00023134"/>
    </source>
</evidence>
<dbReference type="PANTHER" id="PTHR21231">
    <property type="entry name" value="XPA-BINDING PROTEIN 1-RELATED"/>
    <property type="match status" value="1"/>
</dbReference>
<dbReference type="Gene3D" id="3.40.50.300">
    <property type="entry name" value="P-loop containing nucleotide triphosphate hydrolases"/>
    <property type="match status" value="1"/>
</dbReference>
<keyword evidence="3 5" id="KW-0378">Hydrolase</keyword>
<dbReference type="Proteomes" id="UP000815325">
    <property type="component" value="Unassembled WGS sequence"/>
</dbReference>
<evidence type="ECO:0000313" key="9">
    <source>
        <dbReference type="Proteomes" id="UP000815325"/>
    </source>
</evidence>
<feature type="compositionally biased region" description="Polar residues" evidence="6">
    <location>
        <begin position="10"/>
        <end position="21"/>
    </location>
</feature>
<reference evidence="8" key="1">
    <citation type="submission" date="2017-08" db="EMBL/GenBank/DDBJ databases">
        <authorList>
            <person name="Polle J.E."/>
            <person name="Barry K."/>
            <person name="Cushman J."/>
            <person name="Schmutz J."/>
            <person name="Tran D."/>
            <person name="Hathwaick L.T."/>
            <person name="Yim W.C."/>
            <person name="Jenkins J."/>
            <person name="Mckie-Krisberg Z.M."/>
            <person name="Prochnik S."/>
            <person name="Lindquist E."/>
            <person name="Dockter R.B."/>
            <person name="Adam C."/>
            <person name="Molina H."/>
            <person name="Bunkerborg J."/>
            <person name="Jin E."/>
            <person name="Buchheim M."/>
            <person name="Magnuson J."/>
        </authorList>
    </citation>
    <scope>NUCLEOTIDE SEQUENCE</scope>
    <source>
        <strain evidence="8">CCAP 19/18</strain>
    </source>
</reference>
<comment type="subcellular location">
    <subcellularLocation>
        <location evidence="5">Cytoplasm</location>
    </subcellularLocation>
    <subcellularLocation>
        <location evidence="5">Nucleus</location>
    </subcellularLocation>
</comment>
<dbReference type="PRINTS" id="PR00449">
    <property type="entry name" value="RASTRNSFRMNG"/>
</dbReference>
<dbReference type="EC" id="3.6.5.-" evidence="5"/>
<comment type="function">
    <text evidence="5">Small GTPase required for proper nuclear import of RNA polymerase II (RNAPII). May act at an RNAP assembly step prior to nuclear import.</text>
</comment>
<feature type="domain" description="AAA+ ATPase" evidence="7">
    <location>
        <begin position="37"/>
        <end position="177"/>
    </location>
</feature>
<dbReference type="EMBL" id="MU069441">
    <property type="protein sequence ID" value="KAF5843514.1"/>
    <property type="molecule type" value="Genomic_DNA"/>
</dbReference>
<evidence type="ECO:0000256" key="3">
    <source>
        <dbReference type="ARBA" id="ARBA00022801"/>
    </source>
</evidence>
<keyword evidence="5" id="KW-0963">Cytoplasm</keyword>
<dbReference type="CDD" id="cd17870">
    <property type="entry name" value="GPN1"/>
    <property type="match status" value="1"/>
</dbReference>
<dbReference type="InterPro" id="IPR004130">
    <property type="entry name" value="Gpn"/>
</dbReference>
<proteinExistence type="inferred from homology"/>
<feature type="compositionally biased region" description="Low complexity" evidence="6">
    <location>
        <begin position="325"/>
        <end position="351"/>
    </location>
</feature>
<dbReference type="Pfam" id="PF03029">
    <property type="entry name" value="ATP_bind_1"/>
    <property type="match status" value="1"/>
</dbReference>
<feature type="compositionally biased region" description="Acidic residues" evidence="6">
    <location>
        <begin position="362"/>
        <end position="390"/>
    </location>
</feature>
<comment type="caution">
    <text evidence="8">The sequence shown here is derived from an EMBL/GenBank/DDBJ whole genome shotgun (WGS) entry which is preliminary data.</text>
</comment>
<dbReference type="InterPro" id="IPR027417">
    <property type="entry name" value="P-loop_NTPase"/>
</dbReference>
<dbReference type="InterPro" id="IPR003593">
    <property type="entry name" value="AAA+_ATPase"/>
</dbReference>
<dbReference type="InterPro" id="IPR030230">
    <property type="entry name" value="Gpn1/Npa3/XAB1"/>
</dbReference>
<feature type="region of interest" description="Disordered" evidence="6">
    <location>
        <begin position="1"/>
        <end position="34"/>
    </location>
</feature>
<comment type="subunit">
    <text evidence="5">Binds to RNA polymerase II.</text>
</comment>
<dbReference type="SUPFAM" id="SSF52540">
    <property type="entry name" value="P-loop containing nucleoside triphosphate hydrolases"/>
    <property type="match status" value="1"/>
</dbReference>
<keyword evidence="4 5" id="KW-0342">GTP-binding</keyword>